<keyword evidence="4" id="KW-1185">Reference proteome</keyword>
<feature type="region of interest" description="Disordered" evidence="1">
    <location>
        <begin position="1"/>
        <end position="60"/>
    </location>
</feature>
<feature type="compositionally biased region" description="Acidic residues" evidence="1">
    <location>
        <begin position="41"/>
        <end position="50"/>
    </location>
</feature>
<organism evidence="3 4">
    <name type="scientific">Didymella pomorum</name>
    <dbReference type="NCBI Taxonomy" id="749634"/>
    <lineage>
        <taxon>Eukaryota</taxon>
        <taxon>Fungi</taxon>
        <taxon>Dikarya</taxon>
        <taxon>Ascomycota</taxon>
        <taxon>Pezizomycotina</taxon>
        <taxon>Dothideomycetes</taxon>
        <taxon>Pleosporomycetidae</taxon>
        <taxon>Pleosporales</taxon>
        <taxon>Pleosporineae</taxon>
        <taxon>Didymellaceae</taxon>
        <taxon>Didymella</taxon>
    </lineage>
</organism>
<sequence length="527" mass="60359">MGRRRLRSEPEWMGWENTGDGVRVGCQLGRSRNPNRCGNDDPSEEEDEASASEGVCENMDGFDIDSIDADVEMMLDGADDDDYQYEKSDEEEPMEYDSDDEMCSPEEISDVDIVAAVKDNTYTLFKRAVWSLPEPGTKKADPPPKHDCFRGTGYNGKSITAEEMRGCNTAQCLLSKVHNSANAEEPDDQDFERESSFFLSGLCGRVCSRDGGGEEFLPTRHGLVDIMVDSLIVEEDTAVPFHPTCFDIFCRLSRKHFGHINVDALGEWIFDPHNPLEVDRVSSDPNVRSSSSQWWDHLDGCEYLSANPLLIPRLAPMLQAAIEKDDRFDPRDGAFDVPTGENRGDAFSRLPLELRLQLLSYLNSSDIANLRLTSRTFRQLPILLWRDLLLREMPYLWEVWSDDLPFMWATVQFEDVEQHQKVEAETAAWRARTENIIRESLPEALDAWKQHVDDYLSQRYNMFLEEGRAEALKEIVTGLPASKTNWYKVYTDITKNWKDLKGLQNRKRIWKDIRVIVDQLDKFTVPA</sequence>
<dbReference type="PROSITE" id="PS50181">
    <property type="entry name" value="FBOX"/>
    <property type="match status" value="1"/>
</dbReference>
<dbReference type="OrthoDB" id="40579at2759"/>
<proteinExistence type="predicted"/>
<dbReference type="InterPro" id="IPR001810">
    <property type="entry name" value="F-box_dom"/>
</dbReference>
<reference evidence="3" key="1">
    <citation type="submission" date="2022-10" db="EMBL/GenBank/DDBJ databases">
        <title>Tapping the CABI collections for fungal endophytes: first genome assemblies for Collariella, Neodidymelliopsis, Ascochyta clinopodiicola, Didymella pomorum, Didymosphaeria variabile, Neocosmospora piperis and Neocucurbitaria cava.</title>
        <authorList>
            <person name="Hill R."/>
        </authorList>
    </citation>
    <scope>NUCLEOTIDE SEQUENCE</scope>
    <source>
        <strain evidence="3">IMI 355091</strain>
    </source>
</reference>
<accession>A0A9W8Z9A0</accession>
<evidence type="ECO:0000313" key="4">
    <source>
        <dbReference type="Proteomes" id="UP001140510"/>
    </source>
</evidence>
<dbReference type="Pfam" id="PF12937">
    <property type="entry name" value="F-box-like"/>
    <property type="match status" value="1"/>
</dbReference>
<evidence type="ECO:0000313" key="3">
    <source>
        <dbReference type="EMBL" id="KAJ4400583.1"/>
    </source>
</evidence>
<dbReference type="SUPFAM" id="SSF81383">
    <property type="entry name" value="F-box domain"/>
    <property type="match status" value="1"/>
</dbReference>
<gene>
    <name evidence="3" type="ORF">N0V91_008625</name>
</gene>
<evidence type="ECO:0000259" key="2">
    <source>
        <dbReference type="PROSITE" id="PS50181"/>
    </source>
</evidence>
<feature type="region of interest" description="Disordered" evidence="1">
    <location>
        <begin position="79"/>
        <end position="102"/>
    </location>
</feature>
<comment type="caution">
    <text evidence="3">The sequence shown here is derived from an EMBL/GenBank/DDBJ whole genome shotgun (WGS) entry which is preliminary data.</text>
</comment>
<evidence type="ECO:0000256" key="1">
    <source>
        <dbReference type="SAM" id="MobiDB-lite"/>
    </source>
</evidence>
<feature type="domain" description="F-box" evidence="2">
    <location>
        <begin position="344"/>
        <end position="388"/>
    </location>
</feature>
<name>A0A9W8Z9A0_9PLEO</name>
<dbReference type="InterPro" id="IPR036047">
    <property type="entry name" value="F-box-like_dom_sf"/>
</dbReference>
<protein>
    <recommendedName>
        <fullName evidence="2">F-box domain-containing protein</fullName>
    </recommendedName>
</protein>
<dbReference type="AlphaFoldDB" id="A0A9W8Z9A0"/>
<dbReference type="Proteomes" id="UP001140510">
    <property type="component" value="Unassembled WGS sequence"/>
</dbReference>
<dbReference type="EMBL" id="JAPEVA010000087">
    <property type="protein sequence ID" value="KAJ4400583.1"/>
    <property type="molecule type" value="Genomic_DNA"/>
</dbReference>